<sequence>MKKLRIFLNILFVVCILSPFISFADDSECVFLLYHRFSDEEPKSTSTSPKVFRSHLEYLIENEYKVLPLSDVVQRLKTQEKLPKKCVSLTADDGFLSFYTEAYPLLVKYQLPMSVFVSTESIDKSYELMMSWQQLREMSGLVDVYNHSIKHLHLVDQDALTLQNEITLAHERIT</sequence>
<gene>
    <name evidence="4" type="ORF">METZ01_LOCUS475357</name>
</gene>
<dbReference type="GO" id="GO:0005975">
    <property type="term" value="P:carbohydrate metabolic process"/>
    <property type="evidence" value="ECO:0007669"/>
    <property type="project" value="InterPro"/>
</dbReference>
<protein>
    <recommendedName>
        <fullName evidence="3">NodB homology domain-containing protein</fullName>
    </recommendedName>
</protein>
<name>A0A383BRS3_9ZZZZ</name>
<comment type="subcellular location">
    <subcellularLocation>
        <location evidence="1">Secreted</location>
    </subcellularLocation>
</comment>
<evidence type="ECO:0000313" key="4">
    <source>
        <dbReference type="EMBL" id="SVE22503.1"/>
    </source>
</evidence>
<dbReference type="AlphaFoldDB" id="A0A383BRS3"/>
<evidence type="ECO:0000259" key="3">
    <source>
        <dbReference type="Pfam" id="PF01522"/>
    </source>
</evidence>
<feature type="non-terminal residue" evidence="4">
    <location>
        <position position="174"/>
    </location>
</feature>
<dbReference type="GO" id="GO:0016810">
    <property type="term" value="F:hydrolase activity, acting on carbon-nitrogen (but not peptide) bonds"/>
    <property type="evidence" value="ECO:0007669"/>
    <property type="project" value="InterPro"/>
</dbReference>
<reference evidence="4" key="1">
    <citation type="submission" date="2018-05" db="EMBL/GenBank/DDBJ databases">
        <authorList>
            <person name="Lanie J.A."/>
            <person name="Ng W.-L."/>
            <person name="Kazmierczak K.M."/>
            <person name="Andrzejewski T.M."/>
            <person name="Davidsen T.M."/>
            <person name="Wayne K.J."/>
            <person name="Tettelin H."/>
            <person name="Glass J.I."/>
            <person name="Rusch D."/>
            <person name="Podicherti R."/>
            <person name="Tsui H.-C.T."/>
            <person name="Winkler M.E."/>
        </authorList>
    </citation>
    <scope>NUCLEOTIDE SEQUENCE</scope>
</reference>
<dbReference type="PANTHER" id="PTHR34216">
    <property type="match status" value="1"/>
</dbReference>
<dbReference type="InterPro" id="IPR011330">
    <property type="entry name" value="Glyco_hydro/deAcase_b/a-brl"/>
</dbReference>
<dbReference type="InterPro" id="IPR002509">
    <property type="entry name" value="NODB_dom"/>
</dbReference>
<proteinExistence type="predicted"/>
<keyword evidence="2" id="KW-0732">Signal</keyword>
<dbReference type="InterPro" id="IPR051398">
    <property type="entry name" value="Polysacch_Deacetylase"/>
</dbReference>
<feature type="domain" description="NodB homology" evidence="3">
    <location>
        <begin position="81"/>
        <end position="173"/>
    </location>
</feature>
<dbReference type="EMBL" id="UINC01202613">
    <property type="protein sequence ID" value="SVE22503.1"/>
    <property type="molecule type" value="Genomic_DNA"/>
</dbReference>
<accession>A0A383BRS3</accession>
<organism evidence="4">
    <name type="scientific">marine metagenome</name>
    <dbReference type="NCBI Taxonomy" id="408172"/>
    <lineage>
        <taxon>unclassified sequences</taxon>
        <taxon>metagenomes</taxon>
        <taxon>ecological metagenomes</taxon>
    </lineage>
</organism>
<dbReference type="GO" id="GO:0005576">
    <property type="term" value="C:extracellular region"/>
    <property type="evidence" value="ECO:0007669"/>
    <property type="project" value="UniProtKB-SubCell"/>
</dbReference>
<evidence type="ECO:0000256" key="1">
    <source>
        <dbReference type="ARBA" id="ARBA00004613"/>
    </source>
</evidence>
<dbReference type="Pfam" id="PF01522">
    <property type="entry name" value="Polysacc_deac_1"/>
    <property type="match status" value="1"/>
</dbReference>
<dbReference type="SUPFAM" id="SSF88713">
    <property type="entry name" value="Glycoside hydrolase/deacetylase"/>
    <property type="match status" value="1"/>
</dbReference>
<dbReference type="Gene3D" id="3.20.20.370">
    <property type="entry name" value="Glycoside hydrolase/deacetylase"/>
    <property type="match status" value="1"/>
</dbReference>
<dbReference type="PANTHER" id="PTHR34216:SF3">
    <property type="entry name" value="POLY-BETA-1,6-N-ACETYL-D-GLUCOSAMINE N-DEACETYLASE"/>
    <property type="match status" value="1"/>
</dbReference>
<evidence type="ECO:0000256" key="2">
    <source>
        <dbReference type="ARBA" id="ARBA00022729"/>
    </source>
</evidence>